<dbReference type="Proteomes" id="UP000275267">
    <property type="component" value="Unassembled WGS sequence"/>
</dbReference>
<dbReference type="AlphaFoldDB" id="A0A3L6QZF7"/>
<feature type="region of interest" description="Disordered" evidence="1">
    <location>
        <begin position="1"/>
        <end position="22"/>
    </location>
</feature>
<organism evidence="2 3">
    <name type="scientific">Panicum miliaceum</name>
    <name type="common">Proso millet</name>
    <name type="synonym">Broomcorn millet</name>
    <dbReference type="NCBI Taxonomy" id="4540"/>
    <lineage>
        <taxon>Eukaryota</taxon>
        <taxon>Viridiplantae</taxon>
        <taxon>Streptophyta</taxon>
        <taxon>Embryophyta</taxon>
        <taxon>Tracheophyta</taxon>
        <taxon>Spermatophyta</taxon>
        <taxon>Magnoliopsida</taxon>
        <taxon>Liliopsida</taxon>
        <taxon>Poales</taxon>
        <taxon>Poaceae</taxon>
        <taxon>PACMAD clade</taxon>
        <taxon>Panicoideae</taxon>
        <taxon>Panicodae</taxon>
        <taxon>Paniceae</taxon>
        <taxon>Panicinae</taxon>
        <taxon>Panicum</taxon>
        <taxon>Panicum sect. Panicum</taxon>
    </lineage>
</organism>
<evidence type="ECO:0000313" key="2">
    <source>
        <dbReference type="EMBL" id="RLM92186.1"/>
    </source>
</evidence>
<protein>
    <submittedName>
        <fullName evidence="2">Uncharacterized protein</fullName>
    </submittedName>
</protein>
<comment type="caution">
    <text evidence="2">The sequence shown here is derived from an EMBL/GenBank/DDBJ whole genome shotgun (WGS) entry which is preliminary data.</text>
</comment>
<feature type="compositionally biased region" description="Acidic residues" evidence="1">
    <location>
        <begin position="1"/>
        <end position="10"/>
    </location>
</feature>
<proteinExistence type="predicted"/>
<name>A0A3L6QZF7_PANMI</name>
<keyword evidence="3" id="KW-1185">Reference proteome</keyword>
<dbReference type="EMBL" id="PQIB02000010">
    <property type="protein sequence ID" value="RLM92186.1"/>
    <property type="molecule type" value="Genomic_DNA"/>
</dbReference>
<reference evidence="3" key="1">
    <citation type="journal article" date="2019" name="Nat. Commun.">
        <title>The genome of broomcorn millet.</title>
        <authorList>
            <person name="Zou C."/>
            <person name="Miki D."/>
            <person name="Li D."/>
            <person name="Tang Q."/>
            <person name="Xiao L."/>
            <person name="Rajput S."/>
            <person name="Deng P."/>
            <person name="Jia W."/>
            <person name="Huang R."/>
            <person name="Zhang M."/>
            <person name="Sun Y."/>
            <person name="Hu J."/>
            <person name="Fu X."/>
            <person name="Schnable P.S."/>
            <person name="Li F."/>
            <person name="Zhang H."/>
            <person name="Feng B."/>
            <person name="Zhu X."/>
            <person name="Liu R."/>
            <person name="Schnable J.C."/>
            <person name="Zhu J.-K."/>
            <person name="Zhang H."/>
        </authorList>
    </citation>
    <scope>NUCLEOTIDE SEQUENCE [LARGE SCALE GENOMIC DNA]</scope>
</reference>
<accession>A0A3L6QZF7</accession>
<gene>
    <name evidence="2" type="ORF">C2845_PM08G04880</name>
</gene>
<evidence type="ECO:0000313" key="3">
    <source>
        <dbReference type="Proteomes" id="UP000275267"/>
    </source>
</evidence>
<evidence type="ECO:0000256" key="1">
    <source>
        <dbReference type="SAM" id="MobiDB-lite"/>
    </source>
</evidence>
<sequence length="66" mass="7422">MTEDEVEDEYLPGGEARQVRSRHGVEEEVCQSCQEAPAAGRLRLQVGRLLQAQRRRGLGQSDRDKA</sequence>